<dbReference type="Proteomes" id="UP000663869">
    <property type="component" value="Unassembled WGS sequence"/>
</dbReference>
<evidence type="ECO:0000256" key="1">
    <source>
        <dbReference type="SAM" id="MobiDB-lite"/>
    </source>
</evidence>
<dbReference type="Proteomes" id="UP000663862">
    <property type="component" value="Unassembled WGS sequence"/>
</dbReference>
<evidence type="ECO:0000313" key="4">
    <source>
        <dbReference type="EMBL" id="CAF3707408.1"/>
    </source>
</evidence>
<dbReference type="Proteomes" id="UP000663825">
    <property type="component" value="Unassembled WGS sequence"/>
</dbReference>
<keyword evidence="2" id="KW-0812">Transmembrane</keyword>
<evidence type="ECO:0000313" key="6">
    <source>
        <dbReference type="EMBL" id="CAF4837186.1"/>
    </source>
</evidence>
<proteinExistence type="predicted"/>
<dbReference type="AlphaFoldDB" id="A0A817XI65"/>
<evidence type="ECO:0000313" key="7">
    <source>
        <dbReference type="Proteomes" id="UP000663825"/>
    </source>
</evidence>
<protein>
    <submittedName>
        <fullName evidence="3">Uncharacterized protein</fullName>
    </submittedName>
</protein>
<dbReference type="EMBL" id="CAJOBQ010001382">
    <property type="protein sequence ID" value="CAF4482187.1"/>
    <property type="molecule type" value="Genomic_DNA"/>
</dbReference>
<dbReference type="EMBL" id="CAJNYU010003855">
    <property type="protein sequence ID" value="CAF3707408.1"/>
    <property type="molecule type" value="Genomic_DNA"/>
</dbReference>
<sequence length="425" mass="46612">MADIPADRLDLKNTSKSTSKPKYERFDIDDSTEVIVKNGKKLDTVYKSLLGLLAIVVVATVVIVPTVIFTQSKPKHLSVSRPTSLSNITSTITASMIVLGSTTVDISVENESTTDVSWTTTETTTTDGFTSKEMTTTSGFTINEITSTNSFTTEEVATDEITTPDEFTTTEAITNFPTTDSTSIDSMTTTALCPLDHVPTPSGTCVNTEMDFNNCGFVGFVCSSNYTMCLGGLCNIEPAVQLLGAPAVTSWLIDNTDDQFVSLNMPFKITLYNYSTPMVNLTSNGIICLGVCSAKYTNEQLPSSDFNSPTAFGFWDDLKIYQSYNHAVYYAERGVAPYRRMIFEFYEGHYSENSRYYRFQIIFYENVPNIVRYVYFHISDGGASATIGVQKSAMGPYTTYSMNTPNAVKNGTSLIFDTIGGTFSG</sequence>
<organism evidence="3 7">
    <name type="scientific">Rotaria socialis</name>
    <dbReference type="NCBI Taxonomy" id="392032"/>
    <lineage>
        <taxon>Eukaryota</taxon>
        <taxon>Metazoa</taxon>
        <taxon>Spiralia</taxon>
        <taxon>Gnathifera</taxon>
        <taxon>Rotifera</taxon>
        <taxon>Eurotatoria</taxon>
        <taxon>Bdelloidea</taxon>
        <taxon>Philodinida</taxon>
        <taxon>Philodinidae</taxon>
        <taxon>Rotaria</taxon>
    </lineage>
</organism>
<dbReference type="Proteomes" id="UP000663848">
    <property type="component" value="Unassembled WGS sequence"/>
</dbReference>
<dbReference type="EMBL" id="CAJOBR010006122">
    <property type="protein sequence ID" value="CAF4837186.1"/>
    <property type="molecule type" value="Genomic_DNA"/>
</dbReference>
<feature type="region of interest" description="Disordered" evidence="1">
    <location>
        <begin position="1"/>
        <end position="20"/>
    </location>
</feature>
<accession>A0A817XI65</accession>
<reference evidence="3" key="1">
    <citation type="submission" date="2021-02" db="EMBL/GenBank/DDBJ databases">
        <authorList>
            <person name="Nowell W R."/>
        </authorList>
    </citation>
    <scope>NUCLEOTIDE SEQUENCE</scope>
</reference>
<gene>
    <name evidence="4" type="ORF">FME351_LOCUS28158</name>
    <name evidence="6" type="ORF">QYT958_LOCUS26141</name>
    <name evidence="3" type="ORF">TIS948_LOCUS24731</name>
    <name evidence="5" type="ORF">TSG867_LOCUS19600</name>
</gene>
<feature type="compositionally biased region" description="Basic and acidic residues" evidence="1">
    <location>
        <begin position="1"/>
        <end position="13"/>
    </location>
</feature>
<evidence type="ECO:0000313" key="3">
    <source>
        <dbReference type="EMBL" id="CAF3367316.1"/>
    </source>
</evidence>
<dbReference type="OrthoDB" id="10031947at2759"/>
<name>A0A817XI65_9BILA</name>
<keyword evidence="2" id="KW-1133">Transmembrane helix</keyword>
<comment type="caution">
    <text evidence="3">The sequence shown here is derived from an EMBL/GenBank/DDBJ whole genome shotgun (WGS) entry which is preliminary data.</text>
</comment>
<dbReference type="EMBL" id="CAJNXB010004274">
    <property type="protein sequence ID" value="CAF3367316.1"/>
    <property type="molecule type" value="Genomic_DNA"/>
</dbReference>
<evidence type="ECO:0000313" key="5">
    <source>
        <dbReference type="EMBL" id="CAF4482187.1"/>
    </source>
</evidence>
<feature type="transmembrane region" description="Helical" evidence="2">
    <location>
        <begin position="49"/>
        <end position="69"/>
    </location>
</feature>
<keyword evidence="2" id="KW-0472">Membrane</keyword>
<evidence type="ECO:0000256" key="2">
    <source>
        <dbReference type="SAM" id="Phobius"/>
    </source>
</evidence>